<dbReference type="RefSeq" id="WP_154531508.1">
    <property type="nucleotide sequence ID" value="NZ_JAQXTV010000217.1"/>
</dbReference>
<dbReference type="Pfam" id="PF02915">
    <property type="entry name" value="Rubrerythrin"/>
    <property type="match status" value="1"/>
</dbReference>
<evidence type="ECO:0000259" key="3">
    <source>
        <dbReference type="Pfam" id="PF02915"/>
    </source>
</evidence>
<evidence type="ECO:0000256" key="2">
    <source>
        <dbReference type="ARBA" id="ARBA00023004"/>
    </source>
</evidence>
<dbReference type="GO" id="GO:0005506">
    <property type="term" value="F:iron ion binding"/>
    <property type="evidence" value="ECO:0007669"/>
    <property type="project" value="TreeGrafter"/>
</dbReference>
<dbReference type="PANTHER" id="PTHR30295:SF0">
    <property type="entry name" value="BACTERIOFERRITIN"/>
    <property type="match status" value="1"/>
</dbReference>
<organism evidence="4 5">
    <name type="scientific">Inconstantimicrobium porci</name>
    <dbReference type="NCBI Taxonomy" id="2652291"/>
    <lineage>
        <taxon>Bacteria</taxon>
        <taxon>Bacillati</taxon>
        <taxon>Bacillota</taxon>
        <taxon>Clostridia</taxon>
        <taxon>Eubacteriales</taxon>
        <taxon>Clostridiaceae</taxon>
        <taxon>Inconstantimicrobium</taxon>
    </lineage>
</organism>
<keyword evidence="5" id="KW-1185">Reference proteome</keyword>
<dbReference type="PANTHER" id="PTHR30295">
    <property type="entry name" value="BACTERIOFERRITIN"/>
    <property type="match status" value="1"/>
</dbReference>
<dbReference type="InterPro" id="IPR012347">
    <property type="entry name" value="Ferritin-like"/>
</dbReference>
<dbReference type="GO" id="GO:0020037">
    <property type="term" value="F:heme binding"/>
    <property type="evidence" value="ECO:0007669"/>
    <property type="project" value="TreeGrafter"/>
</dbReference>
<evidence type="ECO:0000256" key="1">
    <source>
        <dbReference type="ARBA" id="ARBA00022434"/>
    </source>
</evidence>
<feature type="domain" description="Rubrerythrin diiron-binding" evidence="3">
    <location>
        <begin position="41"/>
        <end position="167"/>
    </location>
</feature>
<protein>
    <recommendedName>
        <fullName evidence="3">Rubrerythrin diiron-binding domain-containing protein</fullName>
    </recommendedName>
</protein>
<evidence type="ECO:0000313" key="4">
    <source>
        <dbReference type="EMBL" id="MSR91613.1"/>
    </source>
</evidence>
<dbReference type="CDD" id="cd07908">
    <property type="entry name" value="Mn_catalase_like"/>
    <property type="match status" value="1"/>
</dbReference>
<dbReference type="Proteomes" id="UP000460287">
    <property type="component" value="Unassembled WGS sequence"/>
</dbReference>
<name>A0A7X2MYY7_9CLOT</name>
<dbReference type="GO" id="GO:0006879">
    <property type="term" value="P:intracellular iron ion homeostasis"/>
    <property type="evidence" value="ECO:0007669"/>
    <property type="project" value="UniProtKB-KW"/>
</dbReference>
<keyword evidence="1" id="KW-0409">Iron storage</keyword>
<dbReference type="InterPro" id="IPR003251">
    <property type="entry name" value="Rr_diiron-bd_dom"/>
</dbReference>
<comment type="caution">
    <text evidence="4">The sequence shown here is derived from an EMBL/GenBank/DDBJ whole genome shotgun (WGS) entry which is preliminary data.</text>
</comment>
<dbReference type="EMBL" id="VULX01000013">
    <property type="protein sequence ID" value="MSR91613.1"/>
    <property type="molecule type" value="Genomic_DNA"/>
</dbReference>
<accession>A0A7X2MYY7</accession>
<sequence>MMSNEECDKKFFLDTPYPEIKVSSPNPDYAKILLKDYAGAISEFSAIAQYEYGAFRLSKAYPKISNALACIARTEMKHLKIIASLIVELGEDPKYGILRRNRTLFWDASFVNYDATVEAILKQNIQDETMQIAEYNETISAIPDPDIQAVLKRIIQDEQLHIQILNAIVKATPQLY</sequence>
<dbReference type="SUPFAM" id="SSF47240">
    <property type="entry name" value="Ferritin-like"/>
    <property type="match status" value="1"/>
</dbReference>
<evidence type="ECO:0000313" key="5">
    <source>
        <dbReference type="Proteomes" id="UP000460287"/>
    </source>
</evidence>
<dbReference type="GO" id="GO:0005829">
    <property type="term" value="C:cytosol"/>
    <property type="evidence" value="ECO:0007669"/>
    <property type="project" value="TreeGrafter"/>
</dbReference>
<dbReference type="GO" id="GO:0004322">
    <property type="term" value="F:ferroxidase activity"/>
    <property type="evidence" value="ECO:0007669"/>
    <property type="project" value="TreeGrafter"/>
</dbReference>
<proteinExistence type="predicted"/>
<gene>
    <name evidence="4" type="ORF">FYJ33_09380</name>
</gene>
<reference evidence="4 5" key="1">
    <citation type="submission" date="2019-08" db="EMBL/GenBank/DDBJ databases">
        <title>In-depth cultivation of the pig gut microbiome towards novel bacterial diversity and tailored functional studies.</title>
        <authorList>
            <person name="Wylensek D."/>
            <person name="Hitch T.C.A."/>
            <person name="Clavel T."/>
        </authorList>
    </citation>
    <scope>NUCLEOTIDE SEQUENCE [LARGE SCALE GENOMIC DNA]</scope>
    <source>
        <strain evidence="4 5">WCA-383-APC-5B</strain>
    </source>
</reference>
<dbReference type="AlphaFoldDB" id="A0A7X2MYY7"/>
<dbReference type="Gene3D" id="1.20.1260.10">
    <property type="match status" value="2"/>
</dbReference>
<dbReference type="InterPro" id="IPR009078">
    <property type="entry name" value="Ferritin-like_SF"/>
</dbReference>
<keyword evidence="2" id="KW-0408">Iron</keyword>